<dbReference type="Pfam" id="PF00232">
    <property type="entry name" value="Glyco_hydro_1"/>
    <property type="match status" value="1"/>
</dbReference>
<dbReference type="STRING" id="936435.F8QBI4"/>
<keyword evidence="2" id="KW-0378">Hydrolase</keyword>
<keyword evidence="3" id="KW-1185">Reference proteome</keyword>
<dbReference type="InParanoid" id="F8QBI4"/>
<dbReference type="GO" id="GO:0005975">
    <property type="term" value="P:carbohydrate metabolic process"/>
    <property type="evidence" value="ECO:0007669"/>
    <property type="project" value="InterPro"/>
</dbReference>
<evidence type="ECO:0000256" key="1">
    <source>
        <dbReference type="RuleBase" id="RU003690"/>
    </source>
</evidence>
<dbReference type="AlphaFoldDB" id="F8QBI4"/>
<evidence type="ECO:0000313" key="3">
    <source>
        <dbReference type="Proteomes" id="UP000008063"/>
    </source>
</evidence>
<evidence type="ECO:0000313" key="2">
    <source>
        <dbReference type="EMBL" id="EGN94570.1"/>
    </source>
</evidence>
<organism evidence="3">
    <name type="scientific">Serpula lacrymans var. lacrymans (strain S7.3)</name>
    <name type="common">Dry rot fungus</name>
    <dbReference type="NCBI Taxonomy" id="936435"/>
    <lineage>
        <taxon>Eukaryota</taxon>
        <taxon>Fungi</taxon>
        <taxon>Dikarya</taxon>
        <taxon>Basidiomycota</taxon>
        <taxon>Agaricomycotina</taxon>
        <taxon>Agaricomycetes</taxon>
        <taxon>Agaricomycetidae</taxon>
        <taxon>Boletales</taxon>
        <taxon>Coniophorineae</taxon>
        <taxon>Serpulaceae</taxon>
        <taxon>Serpula</taxon>
    </lineage>
</organism>
<dbReference type="OMA" id="FFEYVNA"/>
<proteinExistence type="inferred from homology"/>
<dbReference type="SUPFAM" id="SSF51445">
    <property type="entry name" value="(Trans)glycosidases"/>
    <property type="match status" value="1"/>
</dbReference>
<dbReference type="PROSITE" id="PS00653">
    <property type="entry name" value="GLYCOSYL_HYDROL_F1_2"/>
    <property type="match status" value="1"/>
</dbReference>
<dbReference type="OrthoDB" id="65569at2759"/>
<dbReference type="PANTHER" id="PTHR10353:SF53">
    <property type="entry name" value="BETA-1,4-GLUCOSIDASE (EUROFUNG)"/>
    <property type="match status" value="1"/>
</dbReference>
<dbReference type="EMBL" id="GL945488">
    <property type="protein sequence ID" value="EGN94570.1"/>
    <property type="molecule type" value="Genomic_DNA"/>
</dbReference>
<dbReference type="PANTHER" id="PTHR10353">
    <property type="entry name" value="GLYCOSYL HYDROLASE"/>
    <property type="match status" value="1"/>
</dbReference>
<dbReference type="Proteomes" id="UP000008063">
    <property type="component" value="Unassembled WGS sequence"/>
</dbReference>
<protein>
    <submittedName>
        <fullName evidence="2">Glycoside hydrolase family 1 protein</fullName>
    </submittedName>
</protein>
<dbReference type="HOGENOM" id="CLU_001859_1_3_1"/>
<dbReference type="PRINTS" id="PR00131">
    <property type="entry name" value="GLHYDRLASE1"/>
</dbReference>
<reference evidence="3" key="1">
    <citation type="journal article" date="2011" name="Science">
        <title>The plant cell wall-decomposing machinery underlies the functional diversity of forest fungi.</title>
        <authorList>
            <person name="Eastwood D.C."/>
            <person name="Floudas D."/>
            <person name="Binder M."/>
            <person name="Majcherczyk A."/>
            <person name="Schneider P."/>
            <person name="Aerts A."/>
            <person name="Asiegbu F.O."/>
            <person name="Baker S.E."/>
            <person name="Barry K."/>
            <person name="Bendiksby M."/>
            <person name="Blumentritt M."/>
            <person name="Coutinho P.M."/>
            <person name="Cullen D."/>
            <person name="de Vries R.P."/>
            <person name="Gathman A."/>
            <person name="Goodell B."/>
            <person name="Henrissat B."/>
            <person name="Ihrmark K."/>
            <person name="Kauserud H."/>
            <person name="Kohler A."/>
            <person name="LaButti K."/>
            <person name="Lapidus A."/>
            <person name="Lavin J.L."/>
            <person name="Lee Y.-H."/>
            <person name="Lindquist E."/>
            <person name="Lilly W."/>
            <person name="Lucas S."/>
            <person name="Morin E."/>
            <person name="Murat C."/>
            <person name="Oguiza J.A."/>
            <person name="Park J."/>
            <person name="Pisabarro A.G."/>
            <person name="Riley R."/>
            <person name="Rosling A."/>
            <person name="Salamov A."/>
            <person name="Schmidt O."/>
            <person name="Schmutz J."/>
            <person name="Skrede I."/>
            <person name="Stenlid J."/>
            <person name="Wiebenga A."/>
            <person name="Xie X."/>
            <person name="Kuees U."/>
            <person name="Hibbett D.S."/>
            <person name="Hoffmeister D."/>
            <person name="Hoegberg N."/>
            <person name="Martin F."/>
            <person name="Grigoriev I.V."/>
            <person name="Watkinson S.C."/>
        </authorList>
    </citation>
    <scope>NUCLEOTIDE SEQUENCE [LARGE SCALE GENOMIC DNA]</scope>
    <source>
        <strain evidence="3">strain S7.3</strain>
    </source>
</reference>
<dbReference type="InterPro" id="IPR033132">
    <property type="entry name" value="GH_1_N_CS"/>
</dbReference>
<dbReference type="eggNOG" id="KOG0626">
    <property type="taxonomic scope" value="Eukaryota"/>
</dbReference>
<dbReference type="InterPro" id="IPR001360">
    <property type="entry name" value="Glyco_hydro_1"/>
</dbReference>
<dbReference type="InterPro" id="IPR017853">
    <property type="entry name" value="GH"/>
</dbReference>
<gene>
    <name evidence="2" type="ORF">SERLA73DRAFT_62623</name>
</gene>
<dbReference type="Gene3D" id="3.20.20.80">
    <property type="entry name" value="Glycosidases"/>
    <property type="match status" value="1"/>
</dbReference>
<comment type="similarity">
    <text evidence="1">Belongs to the glycosyl hydrolase 1 family.</text>
</comment>
<dbReference type="GO" id="GO:0008422">
    <property type="term" value="F:beta-glucosidase activity"/>
    <property type="evidence" value="ECO:0007669"/>
    <property type="project" value="TreeGrafter"/>
</dbReference>
<sequence>MGKVGPVEPPPFTTTRVPDLPIPVPSPPPALYPTWYAPQPASIFPNLSLPSGFIFGVATSAYQVEGATKMEGKGPTTWDWASRQPDFIQDNTTADVTDLQYYLYKEDAARVAAIGVTAHSFSISWARIFPFGVAGSPINQLGIDHYSDLIDYHWSVGVEPVVTLFHWDTPLALVAYYGGFTSPQIVDDFVKYTINIILMMIPPRYTFNEPSVYCGWVGSYPFTMADISLAPGVNSSTANYQCAYNLVKAHAGAVRAFRALNISGEIAYKNNDFIGTAWRSNSTQDAIAVERHAAFGIGLYADPIYTTGDWPDIVKETVPSDYLPRFTEEETKEIAGTADFFAIDAYASQYIAAPPNGIEACATNMSDPLWPNCNSVMLYDSNAGWAVGPSPDPASNSWLQATPQNLRGYLKELQTRWPTDKMFISEFGFDEPFENDRTEMYQITEDATTTNYFMTNLGEVLLAIHEDGIPLMGTFSWGMIDNAEWNYGLEPKFGIQHVNYSTLERTYKRAAYALCKSQHSPTITHI</sequence>
<accession>F8QBI4</accession>
<name>F8QBI4_SERL3</name>